<feature type="domain" description="Transposon Tn7 transposition protein TnsD C-terminal" evidence="2">
    <location>
        <begin position="196"/>
        <end position="482"/>
    </location>
</feature>
<sequence>MTNPYPTTNFIAFKDETLFSIAARACMLSAYPSASARDELLNSRNRQMDSFFPAYVPELAEATSISKDLLIHEHSILDFFKPFVPKKIYDEIYLNMLEGATKNIHSRLSLVANHLPLHVELRYCKICVAMDQVEVGCKYWHRQHQLPGTMVCVKHQIPLSTCSRSRKTLSLPPSEDFESISNYCSTLSLDFSQACDQILNGKIDLDFNPQFLKATYLKALHKKGFACSSLRIKQNKLRCSLCTYWEELMDDKLIEAIFKKKKTTTYPVNLLYSIKSIHHPIKHILIILFLFENLTNFLESYKRGVNPNNNPVLQTTPPKERKDPINILKKQILEMLSTGSGLRKVARTLRTSIHFVKQTALQNQVEIDRRPSKIFNQERRSIWRKLHMGRSTQELAKEFEVSVGAIEKILNTHPILIELRKKIRFFEKRTTERESLLKYINHHRTALRNEVRLNCNKAYIWLFKNDSAWLYEHLPPAIPRTARYNRSKLPIL</sequence>
<dbReference type="Pfam" id="PF06527">
    <property type="entry name" value="TniQ"/>
    <property type="match status" value="1"/>
</dbReference>
<organism evidence="3 4">
    <name type="scientific">Cellvibrio mixtus</name>
    <dbReference type="NCBI Taxonomy" id="39650"/>
    <lineage>
        <taxon>Bacteria</taxon>
        <taxon>Pseudomonadati</taxon>
        <taxon>Pseudomonadota</taxon>
        <taxon>Gammaproteobacteria</taxon>
        <taxon>Cellvibrionales</taxon>
        <taxon>Cellvibrionaceae</taxon>
        <taxon>Cellvibrio</taxon>
    </lineage>
</organism>
<evidence type="ECO:0000259" key="2">
    <source>
        <dbReference type="Pfam" id="PF15978"/>
    </source>
</evidence>
<feature type="domain" description="TniQ" evidence="1">
    <location>
        <begin position="14"/>
        <end position="159"/>
    </location>
</feature>
<evidence type="ECO:0000313" key="3">
    <source>
        <dbReference type="EMBL" id="OZY86061.1"/>
    </source>
</evidence>
<evidence type="ECO:0000259" key="1">
    <source>
        <dbReference type="Pfam" id="PF06527"/>
    </source>
</evidence>
<dbReference type="InterPro" id="IPR009492">
    <property type="entry name" value="TniQ"/>
</dbReference>
<reference evidence="4" key="1">
    <citation type="submission" date="2017-05" db="EMBL/GenBank/DDBJ databases">
        <authorList>
            <person name="Barney B.M."/>
        </authorList>
    </citation>
    <scope>NUCLEOTIDE SEQUENCE [LARGE SCALE GENOMIC DNA]</scope>
    <source>
        <strain evidence="4">PSBB022</strain>
    </source>
</reference>
<dbReference type="InterPro" id="IPR032750">
    <property type="entry name" value="TnsD_C"/>
</dbReference>
<dbReference type="Proteomes" id="UP000216101">
    <property type="component" value="Unassembled WGS sequence"/>
</dbReference>
<gene>
    <name evidence="3" type="ORF">CBP51_03245</name>
</gene>
<evidence type="ECO:0000313" key="4">
    <source>
        <dbReference type="Proteomes" id="UP000216101"/>
    </source>
</evidence>
<accession>A0A266Q9N1</accession>
<name>A0A266Q9N1_9GAMM</name>
<keyword evidence="4" id="KW-1185">Reference proteome</keyword>
<dbReference type="EMBL" id="NHNI01000001">
    <property type="protein sequence ID" value="OZY86061.1"/>
    <property type="molecule type" value="Genomic_DNA"/>
</dbReference>
<comment type="caution">
    <text evidence="3">The sequence shown here is derived from an EMBL/GenBank/DDBJ whole genome shotgun (WGS) entry which is preliminary data.</text>
</comment>
<dbReference type="AlphaFoldDB" id="A0A266Q9N1"/>
<proteinExistence type="predicted"/>
<dbReference type="RefSeq" id="WP_094983822.1">
    <property type="nucleotide sequence ID" value="NZ_NHNI01000001.1"/>
</dbReference>
<dbReference type="Pfam" id="PF15978">
    <property type="entry name" value="TnsD"/>
    <property type="match status" value="1"/>
</dbReference>
<protein>
    <submittedName>
        <fullName evidence="3">Uncharacterized protein</fullName>
    </submittedName>
</protein>